<dbReference type="Pfam" id="PF01627">
    <property type="entry name" value="Hpt"/>
    <property type="match status" value="1"/>
</dbReference>
<dbReference type="PROSITE" id="PS50112">
    <property type="entry name" value="PAS"/>
    <property type="match status" value="2"/>
</dbReference>
<keyword evidence="4" id="KW-0902">Two-component regulatory system</keyword>
<dbReference type="InterPro" id="IPR035965">
    <property type="entry name" value="PAS-like_dom_sf"/>
</dbReference>
<dbReference type="Pfam" id="PF13426">
    <property type="entry name" value="PAS_9"/>
    <property type="match status" value="1"/>
</dbReference>
<dbReference type="PRINTS" id="PR00344">
    <property type="entry name" value="BCTRLSENSOR"/>
</dbReference>
<evidence type="ECO:0000313" key="13">
    <source>
        <dbReference type="Proteomes" id="UP001379945"/>
    </source>
</evidence>
<dbReference type="SUPFAM" id="SSF52172">
    <property type="entry name" value="CheY-like"/>
    <property type="match status" value="2"/>
</dbReference>
<protein>
    <recommendedName>
        <fullName evidence="2">histidine kinase</fullName>
        <ecNumber evidence="2">2.7.13.3</ecNumber>
    </recommendedName>
</protein>
<name>A0ABU9C712_9BURK</name>
<evidence type="ECO:0000256" key="5">
    <source>
        <dbReference type="PROSITE-ProRule" id="PRU00169"/>
    </source>
</evidence>
<dbReference type="SUPFAM" id="SSF55785">
    <property type="entry name" value="PYP-like sensor domain (PAS domain)"/>
    <property type="match status" value="2"/>
</dbReference>
<dbReference type="InterPro" id="IPR003594">
    <property type="entry name" value="HATPase_dom"/>
</dbReference>
<dbReference type="InterPro" id="IPR001789">
    <property type="entry name" value="Sig_transdc_resp-reg_receiver"/>
</dbReference>
<dbReference type="Pfam" id="PF08448">
    <property type="entry name" value="PAS_4"/>
    <property type="match status" value="1"/>
</dbReference>
<evidence type="ECO:0000256" key="6">
    <source>
        <dbReference type="SAM" id="Coils"/>
    </source>
</evidence>
<dbReference type="EMBL" id="JBBUTI010000010">
    <property type="protein sequence ID" value="MEK8047603.1"/>
    <property type="molecule type" value="Genomic_DNA"/>
</dbReference>
<feature type="domain" description="PAS" evidence="10">
    <location>
        <begin position="456"/>
        <end position="498"/>
    </location>
</feature>
<dbReference type="Pfam" id="PF00512">
    <property type="entry name" value="HisKA"/>
    <property type="match status" value="1"/>
</dbReference>
<dbReference type="InterPro" id="IPR008207">
    <property type="entry name" value="Sig_transdc_His_kin_Hpt_dom"/>
</dbReference>
<evidence type="ECO:0000256" key="4">
    <source>
        <dbReference type="ARBA" id="ARBA00023012"/>
    </source>
</evidence>
<dbReference type="InterPro" id="IPR004358">
    <property type="entry name" value="Sig_transdc_His_kin-like_C"/>
</dbReference>
<dbReference type="PROSITE" id="PS50110">
    <property type="entry name" value="RESPONSE_REGULATORY"/>
    <property type="match status" value="2"/>
</dbReference>
<dbReference type="RefSeq" id="WP_341399911.1">
    <property type="nucleotide sequence ID" value="NZ_JBBUTI010000010.1"/>
</dbReference>
<feature type="domain" description="Response regulatory" evidence="9">
    <location>
        <begin position="856"/>
        <end position="977"/>
    </location>
</feature>
<feature type="coiled-coil region" evidence="6">
    <location>
        <begin position="579"/>
        <end position="613"/>
    </location>
</feature>
<dbReference type="Gene3D" id="1.10.287.130">
    <property type="match status" value="1"/>
</dbReference>
<feature type="modified residue" description="4-aspartylphosphate" evidence="5">
    <location>
        <position position="910"/>
    </location>
</feature>
<dbReference type="CDD" id="cd00130">
    <property type="entry name" value="PAS"/>
    <property type="match status" value="1"/>
</dbReference>
<dbReference type="NCBIfam" id="TIGR00229">
    <property type="entry name" value="sensory_box"/>
    <property type="match status" value="2"/>
</dbReference>
<dbReference type="Gene3D" id="1.20.120.160">
    <property type="entry name" value="HPT domain"/>
    <property type="match status" value="1"/>
</dbReference>
<dbReference type="InterPro" id="IPR013656">
    <property type="entry name" value="PAS_4"/>
</dbReference>
<dbReference type="Gene3D" id="3.30.565.10">
    <property type="entry name" value="Histidine kinase-like ATPase, C-terminal domain"/>
    <property type="match status" value="1"/>
</dbReference>
<accession>A0ABU9C712</accession>
<evidence type="ECO:0000256" key="7">
    <source>
        <dbReference type="SAM" id="MobiDB-lite"/>
    </source>
</evidence>
<dbReference type="SMART" id="SM00091">
    <property type="entry name" value="PAS"/>
    <property type="match status" value="2"/>
</dbReference>
<dbReference type="SUPFAM" id="SSF47226">
    <property type="entry name" value="Histidine-containing phosphotransfer domain, HPT domain"/>
    <property type="match status" value="1"/>
</dbReference>
<evidence type="ECO:0000313" key="12">
    <source>
        <dbReference type="EMBL" id="MEK8047603.1"/>
    </source>
</evidence>
<dbReference type="InterPro" id="IPR036641">
    <property type="entry name" value="HPT_dom_sf"/>
</dbReference>
<evidence type="ECO:0000256" key="1">
    <source>
        <dbReference type="ARBA" id="ARBA00000085"/>
    </source>
</evidence>
<dbReference type="CDD" id="cd16922">
    <property type="entry name" value="HATPase_EvgS-ArcB-TorS-like"/>
    <property type="match status" value="1"/>
</dbReference>
<feature type="domain" description="PAS" evidence="10">
    <location>
        <begin position="331"/>
        <end position="376"/>
    </location>
</feature>
<organism evidence="12 13">
    <name type="scientific">Ideonella margarita</name>
    <dbReference type="NCBI Taxonomy" id="2984191"/>
    <lineage>
        <taxon>Bacteria</taxon>
        <taxon>Pseudomonadati</taxon>
        <taxon>Pseudomonadota</taxon>
        <taxon>Betaproteobacteria</taxon>
        <taxon>Burkholderiales</taxon>
        <taxon>Sphaerotilaceae</taxon>
        <taxon>Ideonella</taxon>
    </lineage>
</organism>
<feature type="domain" description="PAC" evidence="11">
    <location>
        <begin position="405"/>
        <end position="455"/>
    </location>
</feature>
<comment type="catalytic activity">
    <reaction evidence="1">
        <text>ATP + protein L-histidine = ADP + protein N-phospho-L-histidine.</text>
        <dbReference type="EC" id="2.7.13.3"/>
    </reaction>
</comment>
<dbReference type="PANTHER" id="PTHR45339:SF5">
    <property type="entry name" value="HISTIDINE KINASE"/>
    <property type="match status" value="1"/>
</dbReference>
<dbReference type="Pfam" id="PF02518">
    <property type="entry name" value="HATPase_c"/>
    <property type="match status" value="1"/>
</dbReference>
<dbReference type="Pfam" id="PF00072">
    <property type="entry name" value="Response_reg"/>
    <property type="match status" value="2"/>
</dbReference>
<feature type="domain" description="Histidine kinase" evidence="8">
    <location>
        <begin position="620"/>
        <end position="840"/>
    </location>
</feature>
<dbReference type="PROSITE" id="PS50109">
    <property type="entry name" value="HIS_KIN"/>
    <property type="match status" value="1"/>
</dbReference>
<dbReference type="SMART" id="SM00388">
    <property type="entry name" value="HisKA"/>
    <property type="match status" value="1"/>
</dbReference>
<dbReference type="SMART" id="SM00387">
    <property type="entry name" value="HATPase_c"/>
    <property type="match status" value="1"/>
</dbReference>
<dbReference type="Gene3D" id="3.30.450.20">
    <property type="entry name" value="PAS domain"/>
    <property type="match status" value="2"/>
</dbReference>
<keyword evidence="13" id="KW-1185">Reference proteome</keyword>
<proteinExistence type="predicted"/>
<reference evidence="12 13" key="1">
    <citation type="submission" date="2024-04" db="EMBL/GenBank/DDBJ databases">
        <title>Novel species of the genus Ideonella isolated from streams.</title>
        <authorList>
            <person name="Lu H."/>
        </authorList>
    </citation>
    <scope>NUCLEOTIDE SEQUENCE [LARGE SCALE GENOMIC DNA]</scope>
    <source>
        <strain evidence="12 13">LYT19W</strain>
    </source>
</reference>
<dbReference type="CDD" id="cd17546">
    <property type="entry name" value="REC_hyHK_CKI1_RcsC-like"/>
    <property type="match status" value="1"/>
</dbReference>
<dbReference type="CDD" id="cd00082">
    <property type="entry name" value="HisKA"/>
    <property type="match status" value="1"/>
</dbReference>
<keyword evidence="6" id="KW-0175">Coiled coil</keyword>
<dbReference type="SMART" id="SM00448">
    <property type="entry name" value="REC"/>
    <property type="match status" value="2"/>
</dbReference>
<sequence length="1261" mass="137390">MSAADLALPWWLRRRGLMALALVLTLATGAWTLWRYQARSSEMVSRIELMARWQAGQIEMTLSQVVAESRFILSSSFMAEQVLAIRRGDAASADRLLQRLIDVRHEASPMAVLVVEPDGRVLVTNAPLVPGLIGPGTQAAVHAALRTGLPQFTLRTEGQGAGAREQVDLVVPNNSLAEPSNALVVLRMDAQDVLYSRLSEGPWSSDTTTARLWRYGPSGWQPLGPTTEGPEPVQPASAGGQPAGLAGWAENARGQRTLSVARVLRDTDWVLVLTMEEDELLSAVLRDSLGPVLLALLIGWCAVWLRSRTLQSLRESSLAHELATEQQRLQTMALYAAIADGSADIVFAKDLAGRYLLMSPRGLQAYGMTAEALIGKDDRVLPQYRRAEEIMAEDRHILQGGHTLKYDERWSLRPDSPIYQVTKGPLRNAQGQLVGLFGVMRDISEDRRLRAEIDRGDQLRSALMQQAIDAMVVLDHTGWIVEANQAFADLLGYPLETIANWPVWTWDTRFNEASAMTVLSRFVHGDHVFETALTRADGSTVDTEVKVRSIDVDGRLLFAGICIDITERKRAALAQERVREQLEATVAERTTELRQLNAELQAERDKADQANQAKSVFLANMSHEIRTPMNAIIGLTHLMRREVPAGPLARRLAKVDDAADHLLAILNDVLDLSKIEAGKLGLEQVDFSLDAVLSRIVAMVSDRVRAKGVELVIDTDHLPNFLRGDATRLAQAVLNLLNNAVKFTERGVIVLRCEMLQRDEQGLLARFEVQDTGIGIPLDQQARLFQAFEQADSSTTRRFGGTGLGLAITRRLAELMGGEVGVHSTPGQGSRFWFTARLQRAERLTQERVSLVRGRHVLLADDRPEVRQALQGMLGQLGARVTALASGEAVVDWLGADGAPDECPDLLLLDVDMPGLSGAQTLSAVRQSARCLPVPAIALLPGDVGDLANQARQAGFEGTLPKPVTPSSLLDAMLRVLAVNPAPGSMPLLQVDAQAELIRQHRGRHVLVAEDNPINQEVALELLQLVGLEPELAVDGEQAVAMAATRDYDLILLDMQMPRLDGVSAAQAIRQLPDRRDVPILAMTANAFSDVREVCLAAGMNDHIAKPVEPDVLYATLLRWLGGASAQPADHAAPAAAEPDLAQRRQVAAVLDRDTGIARLHGEASLYGRVLARFAEHYREGGDAWLSLCDPQADRLDLALHSLRGAASAIGAMEVHAAAESLEQVLEVAHPDAEALAAGQAQLQQALQRLLQHISAEMPPA</sequence>
<evidence type="ECO:0000259" key="9">
    <source>
        <dbReference type="PROSITE" id="PS50110"/>
    </source>
</evidence>
<feature type="region of interest" description="Disordered" evidence="7">
    <location>
        <begin position="219"/>
        <end position="242"/>
    </location>
</feature>
<dbReference type="Gene3D" id="3.40.50.2300">
    <property type="match status" value="2"/>
</dbReference>
<evidence type="ECO:0000259" key="10">
    <source>
        <dbReference type="PROSITE" id="PS50112"/>
    </source>
</evidence>
<dbReference type="SUPFAM" id="SSF47384">
    <property type="entry name" value="Homodimeric domain of signal transducing histidine kinase"/>
    <property type="match status" value="1"/>
</dbReference>
<dbReference type="Proteomes" id="UP001379945">
    <property type="component" value="Unassembled WGS sequence"/>
</dbReference>
<gene>
    <name evidence="12" type="ORF">AACH00_14675</name>
</gene>
<evidence type="ECO:0000259" key="11">
    <source>
        <dbReference type="PROSITE" id="PS50113"/>
    </source>
</evidence>
<dbReference type="InterPro" id="IPR036097">
    <property type="entry name" value="HisK_dim/P_sf"/>
</dbReference>
<evidence type="ECO:0000259" key="8">
    <source>
        <dbReference type="PROSITE" id="PS50109"/>
    </source>
</evidence>
<dbReference type="InterPro" id="IPR003661">
    <property type="entry name" value="HisK_dim/P_dom"/>
</dbReference>
<dbReference type="InterPro" id="IPR000014">
    <property type="entry name" value="PAS"/>
</dbReference>
<dbReference type="InterPro" id="IPR000700">
    <property type="entry name" value="PAS-assoc_C"/>
</dbReference>
<dbReference type="PANTHER" id="PTHR45339">
    <property type="entry name" value="HYBRID SIGNAL TRANSDUCTION HISTIDINE KINASE J"/>
    <property type="match status" value="1"/>
</dbReference>
<dbReference type="InterPro" id="IPR011006">
    <property type="entry name" value="CheY-like_superfamily"/>
</dbReference>
<dbReference type="SUPFAM" id="SSF55874">
    <property type="entry name" value="ATPase domain of HSP90 chaperone/DNA topoisomerase II/histidine kinase"/>
    <property type="match status" value="1"/>
</dbReference>
<dbReference type="PROSITE" id="PS50113">
    <property type="entry name" value="PAC"/>
    <property type="match status" value="1"/>
</dbReference>
<keyword evidence="3 5" id="KW-0597">Phosphoprotein</keyword>
<dbReference type="InterPro" id="IPR005467">
    <property type="entry name" value="His_kinase_dom"/>
</dbReference>
<evidence type="ECO:0000256" key="3">
    <source>
        <dbReference type="ARBA" id="ARBA00022553"/>
    </source>
</evidence>
<feature type="modified residue" description="4-aspartylphosphate" evidence="5">
    <location>
        <position position="1054"/>
    </location>
</feature>
<evidence type="ECO:0000256" key="2">
    <source>
        <dbReference type="ARBA" id="ARBA00012438"/>
    </source>
</evidence>
<dbReference type="EC" id="2.7.13.3" evidence="2"/>
<feature type="domain" description="Response regulatory" evidence="9">
    <location>
        <begin position="1005"/>
        <end position="1121"/>
    </location>
</feature>
<comment type="caution">
    <text evidence="12">The sequence shown here is derived from an EMBL/GenBank/DDBJ whole genome shotgun (WGS) entry which is preliminary data.</text>
</comment>
<dbReference type="InterPro" id="IPR036890">
    <property type="entry name" value="HATPase_C_sf"/>
</dbReference>